<reference evidence="1" key="1">
    <citation type="submission" date="2020-05" db="UniProtKB">
        <authorList>
            <consortium name="EnsemblMetazoa"/>
        </authorList>
    </citation>
    <scope>IDENTIFICATION</scope>
    <source>
        <strain evidence="1">BB02</strain>
    </source>
</reference>
<dbReference type="VEuPathDB" id="VectorBase:BGLAX_037961"/>
<evidence type="ECO:0000313" key="1">
    <source>
        <dbReference type="EnsemblMetazoa" id="BGLB034381-PA"/>
    </source>
</evidence>
<proteinExistence type="predicted"/>
<dbReference type="AlphaFoldDB" id="A0A2C9LSL5"/>
<accession>A0A2C9LSL5</accession>
<dbReference type="KEGG" id="bgt:106051773"/>
<evidence type="ECO:0000313" key="2">
    <source>
        <dbReference type="Proteomes" id="UP000076420"/>
    </source>
</evidence>
<dbReference type="Proteomes" id="UP000076420">
    <property type="component" value="Unassembled WGS sequence"/>
</dbReference>
<dbReference type="EnsemblMetazoa" id="BGLB034381-RA">
    <property type="protein sequence ID" value="BGLB034381-PA"/>
    <property type="gene ID" value="BGLB034381"/>
</dbReference>
<protein>
    <recommendedName>
        <fullName evidence="3">Endonuclease/exonuclease/phosphatase domain-containing protein</fullName>
    </recommendedName>
</protein>
<dbReference type="VEuPathDB" id="VectorBase:BGLB034381"/>
<dbReference type="InterPro" id="IPR052560">
    <property type="entry name" value="RdDP_mobile_element"/>
</dbReference>
<organism evidence="1 2">
    <name type="scientific">Biomphalaria glabrata</name>
    <name type="common">Bloodfluke planorb</name>
    <name type="synonym">Freshwater snail</name>
    <dbReference type="NCBI Taxonomy" id="6526"/>
    <lineage>
        <taxon>Eukaryota</taxon>
        <taxon>Metazoa</taxon>
        <taxon>Spiralia</taxon>
        <taxon>Lophotrochozoa</taxon>
        <taxon>Mollusca</taxon>
        <taxon>Gastropoda</taxon>
        <taxon>Heterobranchia</taxon>
        <taxon>Euthyneura</taxon>
        <taxon>Panpulmonata</taxon>
        <taxon>Hygrophila</taxon>
        <taxon>Lymnaeoidea</taxon>
        <taxon>Planorbidae</taxon>
        <taxon>Biomphalaria</taxon>
    </lineage>
</organism>
<gene>
    <name evidence="1" type="primary">106051773</name>
</gene>
<evidence type="ECO:0008006" key="3">
    <source>
        <dbReference type="Google" id="ProtNLM"/>
    </source>
</evidence>
<dbReference type="PANTHER" id="PTHR36688">
    <property type="entry name" value="ENDO/EXONUCLEASE/PHOSPHATASE DOMAIN-CONTAINING PROTEIN"/>
    <property type="match status" value="1"/>
</dbReference>
<name>A0A2C9LSL5_BIOGL</name>
<dbReference type="PANTHER" id="PTHR36688:SF2">
    <property type="entry name" value="ENDONUCLEASE_EXONUCLEASE_PHOSPHATASE DOMAIN-CONTAINING PROTEIN"/>
    <property type="match status" value="1"/>
</dbReference>
<sequence>MSRPELSLVSTDLRSQSRVDVLNDVGSDHLPVLVTIELEKLNVSTPYTEPKWVYKRANWDLFRSASDVALNGLDIQADCINRTYGLFVETILGAARKAITRSYGGRKFRHFWSHDLARLIRLRRAARRQHSRRKTDKTRRAYNKLTAEVKEAIAEGTRQKWAKTCANLDLADGRQAWKLLNNLTRAKEPKTAAPLQTAQGLVVTDSKRSDALNHAFATISRTGERSEVSKALDSIRKAKAKRSYVYGEDETSTFITYGELDITLRKCKLRKAPGPDGISNEMLKHLGPIGRRKLLDLINRTWTKGDFPKAWGVATIVSLLKKGKVPDRAESYRPVSLTSNVGKAAERMVNRRHT</sequence>